<evidence type="ECO:0000313" key="2">
    <source>
        <dbReference type="Proteomes" id="UP001603857"/>
    </source>
</evidence>
<keyword evidence="2" id="KW-1185">Reference proteome</keyword>
<name>A0ABD1NNK4_9FABA</name>
<accession>A0ABD1NNK4</accession>
<dbReference type="AlphaFoldDB" id="A0ABD1NNK4"/>
<sequence>MDLQQNSKSHAAKFGVAEQLLAPQRRRCCALNYTDHNFSNFAAIPDRMIDNR</sequence>
<protein>
    <submittedName>
        <fullName evidence="1">Uncharacterized protein</fullName>
    </submittedName>
</protein>
<proteinExistence type="predicted"/>
<dbReference type="EMBL" id="JBGMDY010000001">
    <property type="protein sequence ID" value="KAL2349501.1"/>
    <property type="molecule type" value="Genomic_DNA"/>
</dbReference>
<reference evidence="1 2" key="1">
    <citation type="submission" date="2024-08" db="EMBL/GenBank/DDBJ databases">
        <title>Insights into the chromosomal genome structure of Flemingia macrophylla.</title>
        <authorList>
            <person name="Ding Y."/>
            <person name="Zhao Y."/>
            <person name="Bi W."/>
            <person name="Wu M."/>
            <person name="Zhao G."/>
            <person name="Gong Y."/>
            <person name="Li W."/>
            <person name="Zhang P."/>
        </authorList>
    </citation>
    <scope>NUCLEOTIDE SEQUENCE [LARGE SCALE GENOMIC DNA]</scope>
    <source>
        <strain evidence="1">DYQJB</strain>
        <tissue evidence="1">Leaf</tissue>
    </source>
</reference>
<dbReference type="Proteomes" id="UP001603857">
    <property type="component" value="Unassembled WGS sequence"/>
</dbReference>
<gene>
    <name evidence="1" type="ORF">Fmac_003501</name>
</gene>
<evidence type="ECO:0000313" key="1">
    <source>
        <dbReference type="EMBL" id="KAL2349501.1"/>
    </source>
</evidence>
<comment type="caution">
    <text evidence="1">The sequence shown here is derived from an EMBL/GenBank/DDBJ whole genome shotgun (WGS) entry which is preliminary data.</text>
</comment>
<organism evidence="1 2">
    <name type="scientific">Flemingia macrophylla</name>
    <dbReference type="NCBI Taxonomy" id="520843"/>
    <lineage>
        <taxon>Eukaryota</taxon>
        <taxon>Viridiplantae</taxon>
        <taxon>Streptophyta</taxon>
        <taxon>Embryophyta</taxon>
        <taxon>Tracheophyta</taxon>
        <taxon>Spermatophyta</taxon>
        <taxon>Magnoliopsida</taxon>
        <taxon>eudicotyledons</taxon>
        <taxon>Gunneridae</taxon>
        <taxon>Pentapetalae</taxon>
        <taxon>rosids</taxon>
        <taxon>fabids</taxon>
        <taxon>Fabales</taxon>
        <taxon>Fabaceae</taxon>
        <taxon>Papilionoideae</taxon>
        <taxon>50 kb inversion clade</taxon>
        <taxon>NPAAA clade</taxon>
        <taxon>indigoferoid/millettioid clade</taxon>
        <taxon>Phaseoleae</taxon>
        <taxon>Flemingia</taxon>
    </lineage>
</organism>